<feature type="active site" description="O-isoaspartyl threonine intermediate" evidence="3">
    <location>
        <position position="18"/>
    </location>
</feature>
<feature type="domain" description="Asparaginase/glutaminase C-terminal" evidence="6">
    <location>
        <begin position="213"/>
        <end position="327"/>
    </location>
</feature>
<accession>A0AAE3G0Y6</accession>
<comment type="caution">
    <text evidence="7">The sequence shown here is derived from an EMBL/GenBank/DDBJ whole genome shotgun (WGS) entry which is preliminary data.</text>
</comment>
<dbReference type="Pfam" id="PF17763">
    <property type="entry name" value="Asparaginase_C"/>
    <property type="match status" value="1"/>
</dbReference>
<evidence type="ECO:0000256" key="4">
    <source>
        <dbReference type="PIRSR" id="PIRSR001220-2"/>
    </source>
</evidence>
<dbReference type="InterPro" id="IPR027474">
    <property type="entry name" value="L-asparaginase_N"/>
</dbReference>
<evidence type="ECO:0000256" key="2">
    <source>
        <dbReference type="ARBA" id="ARBA00022801"/>
    </source>
</evidence>
<dbReference type="InterPro" id="IPR004550">
    <property type="entry name" value="AsnASE_II"/>
</dbReference>
<dbReference type="AlphaFoldDB" id="A0AAE3G0Y6"/>
<keyword evidence="8" id="KW-1185">Reference proteome</keyword>
<dbReference type="Proteomes" id="UP001205843">
    <property type="component" value="Unassembled WGS sequence"/>
</dbReference>
<feature type="domain" description="L-asparaginase N-terminal" evidence="5">
    <location>
        <begin position="10"/>
        <end position="192"/>
    </location>
</feature>
<dbReference type="PRINTS" id="PR00139">
    <property type="entry name" value="ASNGLNASE"/>
</dbReference>
<evidence type="ECO:0000256" key="3">
    <source>
        <dbReference type="PIRSR" id="PIRSR001220-1"/>
    </source>
</evidence>
<gene>
    <name evidence="7" type="ORF">J2T57_000607</name>
</gene>
<evidence type="ECO:0000256" key="1">
    <source>
        <dbReference type="ARBA" id="ARBA00010518"/>
    </source>
</evidence>
<dbReference type="PIRSF" id="PIRSF001220">
    <property type="entry name" value="L-ASNase_gatD"/>
    <property type="match status" value="1"/>
</dbReference>
<sequence>MVESKNPPEIALLGVGGTIAMVRSEHSGVMPALDATALLDAVPGLDSVVRPRPINLKNVPSPHLGLEDLPDIAAGITAAFADGCVGVVVSQGTDTIDEIAFGLHLLHAWPAPVVVTGALRHPSQAGADGPANILDAMRVAAHPAAKDRGVMVVLNATIHAADRVIKRHVSRPDAFFSPRGALGEIIEDAVYFEALADRRGAGAAAGCQQPAPVALLPAALGDDGRLIDHLQGAGYRGLVLDGMGGGHLHPTMADRLEQLGPDFPVIIASRTGSGRTLRQTYGYPGAEIDLAARGVIRAGSLTGLKARIALSLLIGNGAERTAVRGFFEQFGGG</sequence>
<dbReference type="CDD" id="cd08964">
    <property type="entry name" value="L-asparaginase_II"/>
    <property type="match status" value="1"/>
</dbReference>
<dbReference type="InterPro" id="IPR037152">
    <property type="entry name" value="L-asparaginase_N_sf"/>
</dbReference>
<dbReference type="EMBL" id="JALJXV010000001">
    <property type="protein sequence ID" value="MCP1673515.1"/>
    <property type="molecule type" value="Genomic_DNA"/>
</dbReference>
<dbReference type="PANTHER" id="PTHR11707">
    <property type="entry name" value="L-ASPARAGINASE"/>
    <property type="match status" value="1"/>
</dbReference>
<dbReference type="InterPro" id="IPR040919">
    <property type="entry name" value="Asparaginase_C"/>
</dbReference>
<dbReference type="Gene3D" id="3.40.50.40">
    <property type="match status" value="1"/>
</dbReference>
<evidence type="ECO:0000313" key="7">
    <source>
        <dbReference type="EMBL" id="MCP1673515.1"/>
    </source>
</evidence>
<proteinExistence type="inferred from homology"/>
<evidence type="ECO:0000313" key="8">
    <source>
        <dbReference type="Proteomes" id="UP001205843"/>
    </source>
</evidence>
<dbReference type="InterPro" id="IPR006034">
    <property type="entry name" value="Asparaginase/glutaminase-like"/>
</dbReference>
<dbReference type="GO" id="GO:0006528">
    <property type="term" value="P:asparagine metabolic process"/>
    <property type="evidence" value="ECO:0007669"/>
    <property type="project" value="InterPro"/>
</dbReference>
<dbReference type="Pfam" id="PF00710">
    <property type="entry name" value="Asparaginase"/>
    <property type="match status" value="1"/>
</dbReference>
<evidence type="ECO:0000259" key="5">
    <source>
        <dbReference type="Pfam" id="PF00710"/>
    </source>
</evidence>
<keyword evidence="2 7" id="KW-0378">Hydrolase</keyword>
<evidence type="ECO:0000259" key="6">
    <source>
        <dbReference type="Pfam" id="PF17763"/>
    </source>
</evidence>
<dbReference type="SUPFAM" id="SSF53774">
    <property type="entry name" value="Glutaminase/Asparaginase"/>
    <property type="match status" value="1"/>
</dbReference>
<organism evidence="7 8">
    <name type="scientific">Natronocella acetinitrilica</name>
    <dbReference type="NCBI Taxonomy" id="414046"/>
    <lineage>
        <taxon>Bacteria</taxon>
        <taxon>Pseudomonadati</taxon>
        <taxon>Pseudomonadota</taxon>
        <taxon>Gammaproteobacteria</taxon>
        <taxon>Chromatiales</taxon>
        <taxon>Ectothiorhodospiraceae</taxon>
        <taxon>Natronocella</taxon>
    </lineage>
</organism>
<dbReference type="InterPro" id="IPR027473">
    <property type="entry name" value="L-asparaginase_C"/>
</dbReference>
<dbReference type="EC" id="3.5.1.1" evidence="7"/>
<dbReference type="SFLD" id="SFLDS00057">
    <property type="entry name" value="Glutaminase/Asparaginase"/>
    <property type="match status" value="1"/>
</dbReference>
<dbReference type="InterPro" id="IPR036152">
    <property type="entry name" value="Asp/glu_Ase-like_sf"/>
</dbReference>
<dbReference type="PANTHER" id="PTHR11707:SF28">
    <property type="entry name" value="60 KDA LYSOPHOSPHOLIPASE"/>
    <property type="match status" value="1"/>
</dbReference>
<dbReference type="RefSeq" id="WP_253473989.1">
    <property type="nucleotide sequence ID" value="NZ_JALJXV010000001.1"/>
</dbReference>
<feature type="binding site" evidence="4">
    <location>
        <position position="61"/>
    </location>
    <ligand>
        <name>substrate</name>
    </ligand>
</feature>
<name>A0AAE3G0Y6_9GAMM</name>
<dbReference type="Gene3D" id="3.40.50.1170">
    <property type="entry name" value="L-asparaginase, N-terminal domain"/>
    <property type="match status" value="1"/>
</dbReference>
<feature type="binding site" evidence="4">
    <location>
        <begin position="93"/>
        <end position="94"/>
    </location>
    <ligand>
        <name>substrate</name>
    </ligand>
</feature>
<reference evidence="7" key="1">
    <citation type="submission" date="2022-03" db="EMBL/GenBank/DDBJ databases">
        <title>Genomic Encyclopedia of Type Strains, Phase III (KMG-III): the genomes of soil and plant-associated and newly described type strains.</title>
        <authorList>
            <person name="Whitman W."/>
        </authorList>
    </citation>
    <scope>NUCLEOTIDE SEQUENCE</scope>
    <source>
        <strain evidence="7">ANL 6-2</strain>
    </source>
</reference>
<comment type="similarity">
    <text evidence="1">Belongs to the asparaginase 1 family.</text>
</comment>
<dbReference type="PIRSF" id="PIRSF500176">
    <property type="entry name" value="L_ASNase"/>
    <property type="match status" value="1"/>
</dbReference>
<dbReference type="PROSITE" id="PS51732">
    <property type="entry name" value="ASN_GLN_ASE_3"/>
    <property type="match status" value="1"/>
</dbReference>
<protein>
    <submittedName>
        <fullName evidence="7">L-asparaginase</fullName>
        <ecNumber evidence="7">3.5.1.1</ecNumber>
    </submittedName>
</protein>
<dbReference type="GO" id="GO:0004067">
    <property type="term" value="F:asparaginase activity"/>
    <property type="evidence" value="ECO:0007669"/>
    <property type="project" value="UniProtKB-UniRule"/>
</dbReference>
<dbReference type="SMART" id="SM00870">
    <property type="entry name" value="Asparaginase"/>
    <property type="match status" value="1"/>
</dbReference>